<feature type="compositionally biased region" description="Low complexity" evidence="5">
    <location>
        <begin position="357"/>
        <end position="371"/>
    </location>
</feature>
<feature type="compositionally biased region" description="Basic and acidic residues" evidence="5">
    <location>
        <begin position="383"/>
        <end position="393"/>
    </location>
</feature>
<evidence type="ECO:0000256" key="1">
    <source>
        <dbReference type="ARBA" id="ARBA00004496"/>
    </source>
</evidence>
<evidence type="ECO:0000256" key="4">
    <source>
        <dbReference type="ARBA" id="ARBA00022927"/>
    </source>
</evidence>
<evidence type="ECO:0000256" key="3">
    <source>
        <dbReference type="ARBA" id="ARBA00022490"/>
    </source>
</evidence>
<evidence type="ECO:0000259" key="6">
    <source>
        <dbReference type="PROSITE" id="PS50219"/>
    </source>
</evidence>
<proteinExistence type="predicted"/>
<keyword evidence="2" id="KW-0813">Transport</keyword>
<sequence>MPDVSPYQLQLLVASVSSDESGSLRTSIGIRDIRGVFEWRAISVRVAGWLKLKSYTLLSRQSLPNDKPIDEIVLVGYLAKALVLSDRTVHLYTLPALDSLSASIKPIRNVITLAVDELQLRKFAASGYPLRGAEPLDFCVVKRSSIALYGLKEKLTYRTEMPFSHGVIAKRAGHHVCIADKGMYHMIDLNAASSFPMLPVSQAEDDKIVKPLITVIKENEFLLLSWTGQATMGVFITGDGDPVRGTLEWAAYPESITLDYPYITAMLPSRDIEIHNIETQALVQSIPAPPQPPSSPTAAHANTTSTSSERSRLVFSVGGFAVPSSGGSESKLRLVKVPLVRKKKVEEVVDAGEAAETESASASEATGPVAEGGAGEDEAAPVESKDGALEEIPHNVAADGKPDDEVVVGGQETEVDAAAVPLPRDSGENERPEAVDVDGP</sequence>
<dbReference type="OrthoDB" id="5325112at2759"/>
<evidence type="ECO:0000256" key="5">
    <source>
        <dbReference type="SAM" id="MobiDB-lite"/>
    </source>
</evidence>
<keyword evidence="3" id="KW-0963">Cytoplasm</keyword>
<dbReference type="STRING" id="92696.A0A4V2MW27"/>
<feature type="domain" description="CNH" evidence="6">
    <location>
        <begin position="13"/>
        <end position="301"/>
    </location>
</feature>
<dbReference type="PROSITE" id="PS50219">
    <property type="entry name" value="CNH"/>
    <property type="match status" value="1"/>
</dbReference>
<comment type="caution">
    <text evidence="7">The sequence shown here is derived from an EMBL/GenBank/DDBJ whole genome shotgun (WGS) entry which is preliminary data.</text>
</comment>
<accession>A0A4V2MW27</accession>
<evidence type="ECO:0000313" key="8">
    <source>
        <dbReference type="Proteomes" id="UP000292702"/>
    </source>
</evidence>
<dbReference type="Pfam" id="PF00780">
    <property type="entry name" value="CNH"/>
    <property type="match status" value="1"/>
</dbReference>
<feature type="compositionally biased region" description="Basic and acidic residues" evidence="5">
    <location>
        <begin position="425"/>
        <end position="434"/>
    </location>
</feature>
<dbReference type="GO" id="GO:0006914">
    <property type="term" value="P:autophagy"/>
    <property type="evidence" value="ECO:0007669"/>
    <property type="project" value="TreeGrafter"/>
</dbReference>
<evidence type="ECO:0000313" key="7">
    <source>
        <dbReference type="EMBL" id="TCD64637.1"/>
    </source>
</evidence>
<reference evidence="7 8" key="1">
    <citation type="submission" date="2018-11" db="EMBL/GenBank/DDBJ databases">
        <title>Genome assembly of Steccherinum ochraceum LE-BIN_3174, the white-rot fungus of the Steccherinaceae family (The Residual Polyporoid clade, Polyporales, Basidiomycota).</title>
        <authorList>
            <person name="Fedorova T.V."/>
            <person name="Glazunova O.A."/>
            <person name="Landesman E.O."/>
            <person name="Moiseenko K.V."/>
            <person name="Psurtseva N.V."/>
            <person name="Savinova O.S."/>
            <person name="Shakhova N.V."/>
            <person name="Tyazhelova T.V."/>
            <person name="Vasina D.V."/>
        </authorList>
    </citation>
    <scope>NUCLEOTIDE SEQUENCE [LARGE SCALE GENOMIC DNA]</scope>
    <source>
        <strain evidence="7 8">LE-BIN_3174</strain>
    </source>
</reference>
<gene>
    <name evidence="7" type="ORF">EIP91_003839</name>
</gene>
<feature type="region of interest" description="Disordered" evidence="5">
    <location>
        <begin position="285"/>
        <end position="310"/>
    </location>
</feature>
<dbReference type="GO" id="GO:0015031">
    <property type="term" value="P:protein transport"/>
    <property type="evidence" value="ECO:0007669"/>
    <property type="project" value="UniProtKB-KW"/>
</dbReference>
<feature type="compositionally biased region" description="Low complexity" evidence="5">
    <location>
        <begin position="296"/>
        <end position="308"/>
    </location>
</feature>
<dbReference type="GO" id="GO:0034058">
    <property type="term" value="P:endosomal vesicle fusion"/>
    <property type="evidence" value="ECO:0007669"/>
    <property type="project" value="TreeGrafter"/>
</dbReference>
<dbReference type="PANTHER" id="PTHR12894:SF27">
    <property type="entry name" value="TRANSFORMING GROWTH FACTOR-BETA RECEPTOR-ASSOCIATED PROTEIN 1"/>
    <property type="match status" value="1"/>
</dbReference>
<dbReference type="Proteomes" id="UP000292702">
    <property type="component" value="Unassembled WGS sequence"/>
</dbReference>
<dbReference type="EMBL" id="RWJN01000224">
    <property type="protein sequence ID" value="TCD64637.1"/>
    <property type="molecule type" value="Genomic_DNA"/>
</dbReference>
<dbReference type="GO" id="GO:0016020">
    <property type="term" value="C:membrane"/>
    <property type="evidence" value="ECO:0007669"/>
    <property type="project" value="TreeGrafter"/>
</dbReference>
<evidence type="ECO:0000256" key="2">
    <source>
        <dbReference type="ARBA" id="ARBA00022448"/>
    </source>
</evidence>
<dbReference type="PANTHER" id="PTHR12894">
    <property type="entry name" value="CNH DOMAIN CONTAINING"/>
    <property type="match status" value="1"/>
</dbReference>
<name>A0A4V2MW27_9APHY</name>
<comment type="subcellular location">
    <subcellularLocation>
        <location evidence="1">Cytoplasm</location>
    </subcellularLocation>
</comment>
<protein>
    <recommendedName>
        <fullName evidence="6">CNH domain-containing protein</fullName>
    </recommendedName>
</protein>
<dbReference type="AlphaFoldDB" id="A0A4V2MW27"/>
<organism evidence="7 8">
    <name type="scientific">Steccherinum ochraceum</name>
    <dbReference type="NCBI Taxonomy" id="92696"/>
    <lineage>
        <taxon>Eukaryota</taxon>
        <taxon>Fungi</taxon>
        <taxon>Dikarya</taxon>
        <taxon>Basidiomycota</taxon>
        <taxon>Agaricomycotina</taxon>
        <taxon>Agaricomycetes</taxon>
        <taxon>Polyporales</taxon>
        <taxon>Steccherinaceae</taxon>
        <taxon>Steccherinum</taxon>
    </lineage>
</organism>
<keyword evidence="4" id="KW-0653">Protein transport</keyword>
<keyword evidence="8" id="KW-1185">Reference proteome</keyword>
<dbReference type="GO" id="GO:0005737">
    <property type="term" value="C:cytoplasm"/>
    <property type="evidence" value="ECO:0007669"/>
    <property type="project" value="UniProtKB-SubCell"/>
</dbReference>
<dbReference type="InterPro" id="IPR032914">
    <property type="entry name" value="Vam6/VPS39/TRAP1"/>
</dbReference>
<dbReference type="InterPro" id="IPR001180">
    <property type="entry name" value="CNH_dom"/>
</dbReference>
<feature type="region of interest" description="Disordered" evidence="5">
    <location>
        <begin position="352"/>
        <end position="440"/>
    </location>
</feature>